<dbReference type="AlphaFoldDB" id="A0A1S1JFF9"/>
<sequence>MLESTIKTLCKIGIMKKLLYVLFIGIMAQNTSGQDLRPEYQKFVKKFIDNVKNDRKEAVAEAIKYPLRRDNPIPSIKNKAELVKRYAEIFDAKLKAEISQSDAAKNWSEVGWRGIMLNQGTLWMDTDGKVFSIIYQSKVENDLKNKLIASEKSKLHQSIAKFKEPQIIIETSKFRVRIDDLGNDNYRYASWSIKQSMSEKPDLIITNGKWFHDGTGGNNHYDFKKGNYLYQCYITVLGTKDSAPANLTIYQNGKEILNQDAKIVPR</sequence>
<dbReference type="Proteomes" id="UP000198319">
    <property type="component" value="Unassembled WGS sequence"/>
</dbReference>
<comment type="caution">
    <text evidence="1">The sequence shown here is derived from an EMBL/GenBank/DDBJ whole genome shotgun (WGS) entry which is preliminary data.</text>
</comment>
<dbReference type="EMBL" id="MUHG01000005">
    <property type="protein sequence ID" value="OXB21260.1"/>
    <property type="molecule type" value="Genomic_DNA"/>
</dbReference>
<organism evidence="1 3">
    <name type="scientific">Flavobacterium tructae</name>
    <dbReference type="NCBI Taxonomy" id="1114873"/>
    <lineage>
        <taxon>Bacteria</taxon>
        <taxon>Pseudomonadati</taxon>
        <taxon>Bacteroidota</taxon>
        <taxon>Flavobacteriia</taxon>
        <taxon>Flavobacteriales</taxon>
        <taxon>Flavobacteriaceae</taxon>
        <taxon>Flavobacterium</taxon>
    </lineage>
</organism>
<protein>
    <submittedName>
        <fullName evidence="1">Uncharacterized protein</fullName>
    </submittedName>
</protein>
<gene>
    <name evidence="2" type="ORF">B0A71_04390</name>
    <name evidence="1" type="ORF">BHE19_03215</name>
</gene>
<dbReference type="EMBL" id="MIKE01000011">
    <property type="protein sequence ID" value="OHT46983.1"/>
    <property type="molecule type" value="Genomic_DNA"/>
</dbReference>
<keyword evidence="4" id="KW-1185">Reference proteome</keyword>
<evidence type="ECO:0000313" key="1">
    <source>
        <dbReference type="EMBL" id="OHT46983.1"/>
    </source>
</evidence>
<accession>A0A1S1JFF9</accession>
<evidence type="ECO:0000313" key="4">
    <source>
        <dbReference type="Proteomes" id="UP000198319"/>
    </source>
</evidence>
<proteinExistence type="predicted"/>
<evidence type="ECO:0000313" key="2">
    <source>
        <dbReference type="EMBL" id="OXB21260.1"/>
    </source>
</evidence>
<dbReference type="Proteomes" id="UP000180252">
    <property type="component" value="Unassembled WGS sequence"/>
</dbReference>
<reference evidence="3" key="2">
    <citation type="submission" date="2016-09" db="EMBL/GenBank/DDBJ databases">
        <authorList>
            <person name="Chen S."/>
            <person name="Walker E."/>
        </authorList>
    </citation>
    <scope>NUCLEOTIDE SEQUENCE [LARGE SCALE GENOMIC DNA]</scope>
    <source>
        <strain evidence="3">MSU</strain>
    </source>
</reference>
<reference evidence="1" key="1">
    <citation type="submission" date="2016-09" db="EMBL/GenBank/DDBJ databases">
        <authorList>
            <person name="Capua I."/>
            <person name="De Benedictis P."/>
            <person name="Joannis T."/>
            <person name="Lombin L.H."/>
            <person name="Cattoli G."/>
        </authorList>
    </citation>
    <scope>NUCLEOTIDE SEQUENCE [LARGE SCALE GENOMIC DNA]</scope>
    <source>
        <strain evidence="1">MSU</strain>
    </source>
</reference>
<reference evidence="2 4" key="3">
    <citation type="submission" date="2016-11" db="EMBL/GenBank/DDBJ databases">
        <title>Whole genomes of Flavobacteriaceae.</title>
        <authorList>
            <person name="Stine C."/>
            <person name="Li C."/>
            <person name="Tadesse D."/>
        </authorList>
    </citation>
    <scope>NUCLEOTIDE SEQUENCE [LARGE SCALE GENOMIC DNA]</scope>
    <source>
        <strain evidence="2 4">ATCC BAA-2541</strain>
    </source>
</reference>
<dbReference type="STRING" id="1278819.BHE19_03215"/>
<name>A0A1S1JFF9_9FLAO</name>
<evidence type="ECO:0000313" key="3">
    <source>
        <dbReference type="Proteomes" id="UP000180252"/>
    </source>
</evidence>